<dbReference type="GO" id="GO:0050086">
    <property type="term" value="F:mannitol 2-dehydrogenase activity"/>
    <property type="evidence" value="ECO:0007669"/>
    <property type="project" value="UniProtKB-EC"/>
</dbReference>
<dbReference type="InterPro" id="IPR023027">
    <property type="entry name" value="Mannitol_DH_CS"/>
</dbReference>
<feature type="domain" description="Mannitol dehydrogenase N-terminal" evidence="3">
    <location>
        <begin position="30"/>
        <end position="277"/>
    </location>
</feature>
<protein>
    <submittedName>
        <fullName evidence="5">Mannitol 2-dehydrogenase</fullName>
        <ecNumber evidence="5">1.1.1.67</ecNumber>
    </submittedName>
</protein>
<organism evidence="5 6">
    <name type="scientific">Donghicola eburneus</name>
    <dbReference type="NCBI Taxonomy" id="393278"/>
    <lineage>
        <taxon>Bacteria</taxon>
        <taxon>Pseudomonadati</taxon>
        <taxon>Pseudomonadota</taxon>
        <taxon>Alphaproteobacteria</taxon>
        <taxon>Rhodobacterales</taxon>
        <taxon>Roseobacteraceae</taxon>
        <taxon>Donghicola</taxon>
    </lineage>
</organism>
<dbReference type="InterPro" id="IPR050988">
    <property type="entry name" value="Mannitol_DH/Oxidoreductase"/>
</dbReference>
<dbReference type="EC" id="1.1.1.67" evidence="5"/>
<dbReference type="InterPro" id="IPR000669">
    <property type="entry name" value="Mannitol_DH"/>
</dbReference>
<dbReference type="PANTHER" id="PTHR43362">
    <property type="entry name" value="MANNITOL DEHYDROGENASE DSF1-RELATED"/>
    <property type="match status" value="1"/>
</dbReference>
<evidence type="ECO:0000256" key="1">
    <source>
        <dbReference type="ARBA" id="ARBA00023002"/>
    </source>
</evidence>
<evidence type="ECO:0000259" key="3">
    <source>
        <dbReference type="Pfam" id="PF01232"/>
    </source>
</evidence>
<dbReference type="AlphaFoldDB" id="A0A1M4MYI5"/>
<dbReference type="RefSeq" id="WP_072706293.1">
    <property type="nucleotide sequence ID" value="NZ_FMJB01000047.1"/>
</dbReference>
<dbReference type="Pfam" id="PF01232">
    <property type="entry name" value="Mannitol_dh"/>
    <property type="match status" value="1"/>
</dbReference>
<evidence type="ECO:0000313" key="5">
    <source>
        <dbReference type="EMBL" id="SCM67650.1"/>
    </source>
</evidence>
<accession>A0A1M4MYI5</accession>
<name>A0A1M4MYI5_9RHOB</name>
<dbReference type="Gene3D" id="3.40.50.720">
    <property type="entry name" value="NAD(P)-binding Rossmann-like Domain"/>
    <property type="match status" value="1"/>
</dbReference>
<feature type="domain" description="Mannitol dehydrogenase C-terminal" evidence="4">
    <location>
        <begin position="286"/>
        <end position="476"/>
    </location>
</feature>
<dbReference type="InterPro" id="IPR036291">
    <property type="entry name" value="NAD(P)-bd_dom_sf"/>
</dbReference>
<dbReference type="InterPro" id="IPR008927">
    <property type="entry name" value="6-PGluconate_DH-like_C_sf"/>
</dbReference>
<dbReference type="SUPFAM" id="SSF48179">
    <property type="entry name" value="6-phosphogluconate dehydrogenase C-terminal domain-like"/>
    <property type="match status" value="1"/>
</dbReference>
<dbReference type="EMBL" id="FMJB01000047">
    <property type="protein sequence ID" value="SCM67650.1"/>
    <property type="molecule type" value="Genomic_DNA"/>
</dbReference>
<dbReference type="SUPFAM" id="SSF51735">
    <property type="entry name" value="NAD(P)-binding Rossmann-fold domains"/>
    <property type="match status" value="1"/>
</dbReference>
<gene>
    <name evidence="5" type="primary">mtlK</name>
    <name evidence="5" type="ORF">KARMA_1852</name>
</gene>
<sequence>MATPLSLNTLDQLPETIGKPSYARSDLSGGILHFGVGNFHRAHQATYLHQLFNQGKGHDWAIVGAGVMEGDKRARDVLAAQDWLTTLVEQEKDSSGAQIIGSMVDYLEPANAQAIIAKLADPAIRIVSTTITEGGYFLDATDTFDPTHPAIAHDGENPDTPKTVFGMIVAGLKARRDAGHAPFTIMCCDNIPHNGNVTRNAVVGTARLSDRDFADWIVTNVAFPNSMVDRITPATSDRERQIAADEYGVQDGWPVFCEGFIQWVMEDNFPLGRPELEAVGVEFVEDVAPFELMKLRILNGGHAAIAYPGGLLDIHFVHEAMEHPLINAYLAKLTAEEFLPGVPPVPNTDTSEYQKLIDRRFSNPKIGDTIRRLCLDGSNRQPKFIVPQIRDALARGGSITGLALESALWCRYCYGTSESGAVIEPNDPNWDMLVATSAKAKDDPQTWLTGLPAVYGDLAQNEAFSTAFAAALNALWTDGTAAVLTKYLEDQPL</sequence>
<dbReference type="PROSITE" id="PS00974">
    <property type="entry name" value="MANNITOL_DHGENASE"/>
    <property type="match status" value="1"/>
</dbReference>
<dbReference type="PRINTS" id="PR00084">
    <property type="entry name" value="MTLDHDRGNASE"/>
</dbReference>
<dbReference type="Proteomes" id="UP000184085">
    <property type="component" value="Unassembled WGS sequence"/>
</dbReference>
<evidence type="ECO:0000256" key="2">
    <source>
        <dbReference type="ARBA" id="ARBA00023027"/>
    </source>
</evidence>
<proteinExistence type="predicted"/>
<dbReference type="PANTHER" id="PTHR43362:SF1">
    <property type="entry name" value="MANNITOL DEHYDROGENASE 2-RELATED"/>
    <property type="match status" value="1"/>
</dbReference>
<dbReference type="Pfam" id="PF08125">
    <property type="entry name" value="Mannitol_dh_C"/>
    <property type="match status" value="1"/>
</dbReference>
<dbReference type="Gene3D" id="1.10.1040.10">
    <property type="entry name" value="N-(1-d-carboxylethyl)-l-norvaline Dehydrogenase, domain 2"/>
    <property type="match status" value="1"/>
</dbReference>
<dbReference type="InterPro" id="IPR013328">
    <property type="entry name" value="6PGD_dom2"/>
</dbReference>
<evidence type="ECO:0000259" key="4">
    <source>
        <dbReference type="Pfam" id="PF08125"/>
    </source>
</evidence>
<keyword evidence="6" id="KW-1185">Reference proteome</keyword>
<reference evidence="6" key="1">
    <citation type="submission" date="2016-09" db="EMBL/GenBank/DDBJ databases">
        <authorList>
            <person name="Wibberg D."/>
        </authorList>
    </citation>
    <scope>NUCLEOTIDE SEQUENCE [LARGE SCALE GENOMIC DNA]</scope>
</reference>
<keyword evidence="2" id="KW-0520">NAD</keyword>
<dbReference type="InterPro" id="IPR013131">
    <property type="entry name" value="Mannitol_DH_N"/>
</dbReference>
<evidence type="ECO:0000313" key="6">
    <source>
        <dbReference type="Proteomes" id="UP000184085"/>
    </source>
</evidence>
<dbReference type="GO" id="GO:0019594">
    <property type="term" value="P:mannitol metabolic process"/>
    <property type="evidence" value="ECO:0007669"/>
    <property type="project" value="InterPro"/>
</dbReference>
<dbReference type="InterPro" id="IPR013118">
    <property type="entry name" value="Mannitol_DH_C"/>
</dbReference>
<keyword evidence="1 5" id="KW-0560">Oxidoreductase</keyword>